<sequence length="140" mass="15881">MLKSFPSVTASSLILFSSMAFASLDEVPKRCSDKFQPWCSDRNLKTNIEAIQSPIEKIRTIQGVRYQLKGSDQTEFGFIAQDLQGIYPEMVRDDGQSGYLRVDYRSMIPILLEAIKEQQTRIDTLQLMLAESSNPKLNAK</sequence>
<comment type="caution">
    <text evidence="4">The sequence shown here is derived from an EMBL/GenBank/DDBJ whole genome shotgun (WGS) entry which is preliminary data.</text>
</comment>
<gene>
    <name evidence="4" type="ORF">EJA03_07970</name>
    <name evidence="3" type="ORF">EJA03_12640</name>
</gene>
<dbReference type="Proteomes" id="UP000269041">
    <property type="component" value="Unassembled WGS sequence"/>
</dbReference>
<proteinExistence type="predicted"/>
<reference evidence="4 5" key="1">
    <citation type="submission" date="2018-12" db="EMBL/GenBank/DDBJ databases">
        <title>Genomic taxonomy of the Vibrionaceae family.</title>
        <authorList>
            <person name="Gomez-Gil B."/>
            <person name="Enciso-Ibarra K."/>
        </authorList>
    </citation>
    <scope>NUCLEOTIDE SEQUENCE [LARGE SCALE GENOMIC DNA]</scope>
    <source>
        <strain evidence="4 5">CAIM 594</strain>
    </source>
</reference>
<evidence type="ECO:0000256" key="1">
    <source>
        <dbReference type="SAM" id="SignalP"/>
    </source>
</evidence>
<dbReference type="Pfam" id="PF13884">
    <property type="entry name" value="Peptidase_S74"/>
    <property type="match status" value="1"/>
</dbReference>
<dbReference type="RefSeq" id="WP_125320716.1">
    <property type="nucleotide sequence ID" value="NZ_AP024889.1"/>
</dbReference>
<dbReference type="OrthoDB" id="5864065at2"/>
<keyword evidence="1" id="KW-0732">Signal</keyword>
<feature type="signal peptide" evidence="1">
    <location>
        <begin position="1"/>
        <end position="22"/>
    </location>
</feature>
<feature type="chain" id="PRO_5044600230" evidence="1">
    <location>
        <begin position="23"/>
        <end position="140"/>
    </location>
</feature>
<accession>A0A3R9F7H3</accession>
<feature type="domain" description="Peptidase S74" evidence="2">
    <location>
        <begin position="40"/>
        <end position="129"/>
    </location>
</feature>
<evidence type="ECO:0000313" key="3">
    <source>
        <dbReference type="EMBL" id="RSD30692.1"/>
    </source>
</evidence>
<dbReference type="PROSITE" id="PS51688">
    <property type="entry name" value="ICA"/>
    <property type="match status" value="1"/>
</dbReference>
<name>A0A3R9F7H3_9VIBR</name>
<dbReference type="AlphaFoldDB" id="A0A3R9F7H3"/>
<dbReference type="InterPro" id="IPR030392">
    <property type="entry name" value="S74_ICA"/>
</dbReference>
<dbReference type="EMBL" id="RSFA01000027">
    <property type="protein sequence ID" value="RSD31605.1"/>
    <property type="molecule type" value="Genomic_DNA"/>
</dbReference>
<evidence type="ECO:0000313" key="5">
    <source>
        <dbReference type="Proteomes" id="UP000269041"/>
    </source>
</evidence>
<dbReference type="EMBL" id="RSFA01000056">
    <property type="protein sequence ID" value="RSD30692.1"/>
    <property type="molecule type" value="Genomic_DNA"/>
</dbReference>
<keyword evidence="5" id="KW-1185">Reference proteome</keyword>
<organism evidence="4 5">
    <name type="scientific">Vibrio pectenicida</name>
    <dbReference type="NCBI Taxonomy" id="62763"/>
    <lineage>
        <taxon>Bacteria</taxon>
        <taxon>Pseudomonadati</taxon>
        <taxon>Pseudomonadota</taxon>
        <taxon>Gammaproteobacteria</taxon>
        <taxon>Vibrionales</taxon>
        <taxon>Vibrionaceae</taxon>
        <taxon>Vibrio</taxon>
    </lineage>
</organism>
<evidence type="ECO:0000313" key="4">
    <source>
        <dbReference type="EMBL" id="RSD31605.1"/>
    </source>
</evidence>
<evidence type="ECO:0000259" key="2">
    <source>
        <dbReference type="PROSITE" id="PS51688"/>
    </source>
</evidence>
<protein>
    <submittedName>
        <fullName evidence="4">Tail fiber domain-containing protein</fullName>
    </submittedName>
</protein>